<proteinExistence type="predicted"/>
<reference evidence="2" key="1">
    <citation type="journal article" date="2025" name="Aquaculture">
        <title>Assessment of the bioflocculant production and safety properties of Metabacillus hrfriensis sp. nov. based on phenotypic and whole-genome sequencing analysis.</title>
        <authorList>
            <person name="Zhang R."/>
            <person name="Zhao Z."/>
            <person name="Luo L."/>
            <person name="Wang S."/>
            <person name="Guo K."/>
            <person name="Xu W."/>
        </authorList>
    </citation>
    <scope>NUCLEOTIDE SEQUENCE [LARGE SCALE GENOMIC DNA]</scope>
    <source>
        <strain evidence="2">CT-WN-B3</strain>
    </source>
</reference>
<dbReference type="EMBL" id="CP126116">
    <property type="protein sequence ID" value="WHZ60362.1"/>
    <property type="molecule type" value="Genomic_DNA"/>
</dbReference>
<keyword evidence="2" id="KW-1185">Reference proteome</keyword>
<name>A0ACD4RJF3_9BACI</name>
<evidence type="ECO:0000313" key="1">
    <source>
        <dbReference type="EMBL" id="WHZ60362.1"/>
    </source>
</evidence>
<accession>A0ACD4RJF3</accession>
<organism evidence="1 2">
    <name type="scientific">Metabacillus hrfriensis</name>
    <dbReference type="NCBI Taxonomy" id="3048891"/>
    <lineage>
        <taxon>Bacteria</taxon>
        <taxon>Bacillati</taxon>
        <taxon>Bacillota</taxon>
        <taxon>Bacilli</taxon>
        <taxon>Bacillales</taxon>
        <taxon>Bacillaceae</taxon>
        <taxon>Metabacillus</taxon>
    </lineage>
</organism>
<dbReference type="Proteomes" id="UP001226091">
    <property type="component" value="Chromosome"/>
</dbReference>
<gene>
    <name evidence="1" type="ORF">QLQ22_23095</name>
</gene>
<sequence length="111" mass="13443">MMREQTYRQLTEEFKERLQTANSSHAKVSKWVQLFCMYLANYTDVKRLQEIDKVCIQEYFHYLTENYKRLSLNLTDIKRSMQLIEEVLDIKVDDSLLDFSLSNLHLWSKLK</sequence>
<evidence type="ECO:0000313" key="2">
    <source>
        <dbReference type="Proteomes" id="UP001226091"/>
    </source>
</evidence>
<protein>
    <submittedName>
        <fullName evidence="1">Swarming motility protein SwrAA</fullName>
    </submittedName>
</protein>